<proteinExistence type="inferred from homology"/>
<keyword evidence="5 10" id="KW-0694">RNA-binding</keyword>
<evidence type="ECO:0000256" key="9">
    <source>
        <dbReference type="ARBA" id="ARBA00063471"/>
    </source>
</evidence>
<sequence length="276" mass="30708">MEECGILWNILEMCGTLWKSMKEYRRERKSVELLRGFVPFESLSIIAKSPIEDDAPTSINYGTTSNGLATFHVEGSTGPTTVPIPTNPSDSGASVVAALHDDECDNISESSSKDVISYSKNYMDEIYLLSCFALTVEVEGYGFFEFASCGAAERVLQANNGTTMPNGERNYRLNWPSFSSGDRRDESLEFIIFVGDLVADVTNYMLQQTFRAHFQSVKGAKVVIDRVTGRTKGYGFFRFGDETKYNHVMTEMNGAFCSTRPMRIGPSTNNKTSIVQ</sequence>
<organism evidence="12 13">
    <name type="scientific">Hibiscus syriacus</name>
    <name type="common">Rose of Sharon</name>
    <dbReference type="NCBI Taxonomy" id="106335"/>
    <lineage>
        <taxon>Eukaryota</taxon>
        <taxon>Viridiplantae</taxon>
        <taxon>Streptophyta</taxon>
        <taxon>Embryophyta</taxon>
        <taxon>Tracheophyta</taxon>
        <taxon>Spermatophyta</taxon>
        <taxon>Magnoliopsida</taxon>
        <taxon>eudicotyledons</taxon>
        <taxon>Gunneridae</taxon>
        <taxon>Pentapetalae</taxon>
        <taxon>rosids</taxon>
        <taxon>malvids</taxon>
        <taxon>Malvales</taxon>
        <taxon>Malvaceae</taxon>
        <taxon>Malvoideae</taxon>
        <taxon>Hibiscus</taxon>
    </lineage>
</organism>
<evidence type="ECO:0000256" key="6">
    <source>
        <dbReference type="ARBA" id="ARBA00023242"/>
    </source>
</evidence>
<evidence type="ECO:0000256" key="5">
    <source>
        <dbReference type="ARBA" id="ARBA00022884"/>
    </source>
</evidence>
<comment type="function">
    <text evidence="7">Heterogeneous nuclear ribonucleoprotein (hnRNP)-protein binding the poly(A) tail of mRNA and probably involved in some steps of pre-mRNA maturation.</text>
</comment>
<dbReference type="EMBL" id="VEPZ02000123">
    <property type="protein sequence ID" value="KAE8733187.1"/>
    <property type="molecule type" value="Genomic_DNA"/>
</dbReference>
<dbReference type="Pfam" id="PF00076">
    <property type="entry name" value="RRM_1"/>
    <property type="match status" value="1"/>
</dbReference>
<dbReference type="AlphaFoldDB" id="A0A6A3CXF6"/>
<keyword evidence="13" id="KW-1185">Reference proteome</keyword>
<evidence type="ECO:0000256" key="7">
    <source>
        <dbReference type="ARBA" id="ARBA00057395"/>
    </source>
</evidence>
<evidence type="ECO:0000256" key="3">
    <source>
        <dbReference type="ARBA" id="ARBA00022664"/>
    </source>
</evidence>
<dbReference type="InterPro" id="IPR000504">
    <property type="entry name" value="RRM_dom"/>
</dbReference>
<comment type="similarity">
    <text evidence="8">Belongs to the polyadenylate-binding RBP47 family.</text>
</comment>
<dbReference type="InterPro" id="IPR050825">
    <property type="entry name" value="RBM42_RBP45_47-like"/>
</dbReference>
<dbReference type="PANTHER" id="PTHR47640:SF48">
    <property type="entry name" value="POLYADENYLATE-BINDING PROTEIN RBP45B"/>
    <property type="match status" value="1"/>
</dbReference>
<dbReference type="CDD" id="cd12345">
    <property type="entry name" value="RRM2_SECp43_like"/>
    <property type="match status" value="1"/>
</dbReference>
<dbReference type="Gene3D" id="3.30.70.330">
    <property type="match status" value="1"/>
</dbReference>
<comment type="subcellular location">
    <subcellularLocation>
        <location evidence="2">Cytoplasmic granule</location>
    </subcellularLocation>
    <subcellularLocation>
        <location evidence="1">Nucleus</location>
    </subcellularLocation>
</comment>
<evidence type="ECO:0000256" key="2">
    <source>
        <dbReference type="ARBA" id="ARBA00004463"/>
    </source>
</evidence>
<dbReference type="SUPFAM" id="SSF54928">
    <property type="entry name" value="RNA-binding domain, RBD"/>
    <property type="match status" value="1"/>
</dbReference>
<evidence type="ECO:0000259" key="11">
    <source>
        <dbReference type="PROSITE" id="PS50102"/>
    </source>
</evidence>
<reference evidence="12" key="1">
    <citation type="submission" date="2019-09" db="EMBL/GenBank/DDBJ databases">
        <title>Draft genome information of white flower Hibiscus syriacus.</title>
        <authorList>
            <person name="Kim Y.-M."/>
        </authorList>
    </citation>
    <scope>NUCLEOTIDE SEQUENCE [LARGE SCALE GENOMIC DNA]</scope>
    <source>
        <strain evidence="12">YM2019G1</strain>
    </source>
</reference>
<dbReference type="GO" id="GO:0006397">
    <property type="term" value="P:mRNA processing"/>
    <property type="evidence" value="ECO:0007669"/>
    <property type="project" value="UniProtKB-KW"/>
</dbReference>
<dbReference type="GO" id="GO:0003729">
    <property type="term" value="F:mRNA binding"/>
    <property type="evidence" value="ECO:0007669"/>
    <property type="project" value="InterPro"/>
</dbReference>
<dbReference type="PROSITE" id="PS50102">
    <property type="entry name" value="RRM"/>
    <property type="match status" value="1"/>
</dbReference>
<accession>A0A6A3CXF6</accession>
<protein>
    <submittedName>
        <fullName evidence="12">Polyadenylate-binding protein RBP45A</fullName>
    </submittedName>
</protein>
<evidence type="ECO:0000313" key="13">
    <source>
        <dbReference type="Proteomes" id="UP000436088"/>
    </source>
</evidence>
<evidence type="ECO:0000313" key="12">
    <source>
        <dbReference type="EMBL" id="KAE8733187.1"/>
    </source>
</evidence>
<keyword evidence="3" id="KW-0507">mRNA processing</keyword>
<dbReference type="GO" id="GO:0005634">
    <property type="term" value="C:nucleus"/>
    <property type="evidence" value="ECO:0007669"/>
    <property type="project" value="UniProtKB-SubCell"/>
</dbReference>
<evidence type="ECO:0000256" key="10">
    <source>
        <dbReference type="PROSITE-ProRule" id="PRU00176"/>
    </source>
</evidence>
<dbReference type="SMART" id="SM00360">
    <property type="entry name" value="RRM"/>
    <property type="match status" value="1"/>
</dbReference>
<evidence type="ECO:0000256" key="8">
    <source>
        <dbReference type="ARBA" id="ARBA00061069"/>
    </source>
</evidence>
<keyword evidence="4" id="KW-0677">Repeat</keyword>
<name>A0A6A3CXF6_HIBSY</name>
<dbReference type="FunFam" id="3.30.70.330:FF:000144">
    <property type="entry name" value="Polyadenylate-binding protein RBP47B"/>
    <property type="match status" value="1"/>
</dbReference>
<gene>
    <name evidence="12" type="ORF">F3Y22_tig00001478pilonHSYRG00325</name>
</gene>
<evidence type="ECO:0000256" key="1">
    <source>
        <dbReference type="ARBA" id="ARBA00004123"/>
    </source>
</evidence>
<keyword evidence="6" id="KW-0539">Nucleus</keyword>
<dbReference type="InterPro" id="IPR035979">
    <property type="entry name" value="RBD_domain_sf"/>
</dbReference>
<dbReference type="InterPro" id="IPR012677">
    <property type="entry name" value="Nucleotide-bd_a/b_plait_sf"/>
</dbReference>
<feature type="domain" description="RRM" evidence="11">
    <location>
        <begin position="190"/>
        <end position="269"/>
    </location>
</feature>
<comment type="caution">
    <text evidence="12">The sequence shown here is derived from an EMBL/GenBank/DDBJ whole genome shotgun (WGS) entry which is preliminary data.</text>
</comment>
<dbReference type="PANTHER" id="PTHR47640">
    <property type="entry name" value="TRNA SELENOCYSTEINE 1-ASSOCIATED PROTEIN 1-RELATED-RELATED"/>
    <property type="match status" value="1"/>
</dbReference>
<dbReference type="GO" id="GO:0005829">
    <property type="term" value="C:cytosol"/>
    <property type="evidence" value="ECO:0007669"/>
    <property type="project" value="TreeGrafter"/>
</dbReference>
<evidence type="ECO:0000256" key="4">
    <source>
        <dbReference type="ARBA" id="ARBA00022737"/>
    </source>
</evidence>
<dbReference type="Proteomes" id="UP000436088">
    <property type="component" value="Unassembled WGS sequence"/>
</dbReference>
<comment type="subunit">
    <text evidence="9">Interacts with the poly(A) tail of mRNA in nucleus.</text>
</comment>